<gene>
    <name evidence="1" type="ORF">CUESP1_3273</name>
</gene>
<sequence length="53" mass="6185">MKKCGICSKNDIGGEKKKLFILLDFKIIRKFKKGEKMCRIWVCILVSFLVQCC</sequence>
<organism evidence="1 2">
    <name type="scientific">[Clostridium] ultunense Esp</name>
    <dbReference type="NCBI Taxonomy" id="1288971"/>
    <lineage>
        <taxon>Bacteria</taxon>
        <taxon>Bacillati</taxon>
        <taxon>Bacillota</taxon>
        <taxon>Tissierellia</taxon>
        <taxon>Tissierellales</taxon>
        <taxon>Tepidimicrobiaceae</taxon>
        <taxon>Schnuerera</taxon>
    </lineage>
</organism>
<evidence type="ECO:0000313" key="1">
    <source>
        <dbReference type="EMBL" id="SHD78598.1"/>
    </source>
</evidence>
<proteinExistence type="predicted"/>
<reference evidence="1 2" key="1">
    <citation type="submission" date="2016-11" db="EMBL/GenBank/DDBJ databases">
        <authorList>
            <person name="Manzoor S."/>
        </authorList>
    </citation>
    <scope>NUCLEOTIDE SEQUENCE [LARGE SCALE GENOMIC DNA]</scope>
    <source>
        <strain evidence="1">Clostridium ultunense strain Esp</strain>
    </source>
</reference>
<evidence type="ECO:0000313" key="2">
    <source>
        <dbReference type="Proteomes" id="UP000245423"/>
    </source>
</evidence>
<name>A0A1M4PSY7_9FIRM</name>
<protein>
    <submittedName>
        <fullName evidence="1">Uncharacterized protein</fullName>
    </submittedName>
</protein>
<dbReference type="EMBL" id="LT669839">
    <property type="protein sequence ID" value="SHD78598.1"/>
    <property type="molecule type" value="Genomic_DNA"/>
</dbReference>
<dbReference type="AlphaFoldDB" id="A0A1M4PSY7"/>
<keyword evidence="2" id="KW-1185">Reference proteome</keyword>
<accession>A0A1M4PSY7</accession>
<dbReference type="Proteomes" id="UP000245423">
    <property type="component" value="Chromosome 1"/>
</dbReference>